<proteinExistence type="predicted"/>
<feature type="signal peptide" evidence="1">
    <location>
        <begin position="1"/>
        <end position="17"/>
    </location>
</feature>
<dbReference type="GeneID" id="85351544"/>
<comment type="caution">
    <text evidence="2">The sequence shown here is derived from an EMBL/GenBank/DDBJ whole genome shotgun (WGS) entry which is preliminary data.</text>
</comment>
<feature type="chain" id="PRO_5041440374" evidence="1">
    <location>
        <begin position="18"/>
        <end position="173"/>
    </location>
</feature>
<dbReference type="AlphaFoldDB" id="A0AA39JMS2"/>
<evidence type="ECO:0000256" key="1">
    <source>
        <dbReference type="SAM" id="SignalP"/>
    </source>
</evidence>
<accession>A0AA39JMS2</accession>
<dbReference type="Proteomes" id="UP001175211">
    <property type="component" value="Unassembled WGS sequence"/>
</dbReference>
<reference evidence="2" key="1">
    <citation type="submission" date="2023-06" db="EMBL/GenBank/DDBJ databases">
        <authorList>
            <consortium name="Lawrence Berkeley National Laboratory"/>
            <person name="Ahrendt S."/>
            <person name="Sahu N."/>
            <person name="Indic B."/>
            <person name="Wong-Bajracharya J."/>
            <person name="Merenyi Z."/>
            <person name="Ke H.-M."/>
            <person name="Monk M."/>
            <person name="Kocsube S."/>
            <person name="Drula E."/>
            <person name="Lipzen A."/>
            <person name="Balint B."/>
            <person name="Henrissat B."/>
            <person name="Andreopoulos B."/>
            <person name="Martin F.M."/>
            <person name="Harder C.B."/>
            <person name="Rigling D."/>
            <person name="Ford K.L."/>
            <person name="Foster G.D."/>
            <person name="Pangilinan J."/>
            <person name="Papanicolaou A."/>
            <person name="Barry K."/>
            <person name="LaButti K."/>
            <person name="Viragh M."/>
            <person name="Koriabine M."/>
            <person name="Yan M."/>
            <person name="Riley R."/>
            <person name="Champramary S."/>
            <person name="Plett K.L."/>
            <person name="Tsai I.J."/>
            <person name="Slot J."/>
            <person name="Sipos G."/>
            <person name="Plett J."/>
            <person name="Nagy L.G."/>
            <person name="Grigoriev I.V."/>
        </authorList>
    </citation>
    <scope>NUCLEOTIDE SEQUENCE</scope>
    <source>
        <strain evidence="2">CCBAS 213</strain>
    </source>
</reference>
<evidence type="ECO:0000313" key="2">
    <source>
        <dbReference type="EMBL" id="KAK0445641.1"/>
    </source>
</evidence>
<keyword evidence="3" id="KW-1185">Reference proteome</keyword>
<dbReference type="EMBL" id="JAUEPS010000049">
    <property type="protein sequence ID" value="KAK0445641.1"/>
    <property type="molecule type" value="Genomic_DNA"/>
</dbReference>
<name>A0AA39JMS2_ARMTA</name>
<gene>
    <name evidence="2" type="ORF">EV420DRAFT_1277025</name>
</gene>
<keyword evidence="1" id="KW-0732">Signal</keyword>
<organism evidence="2 3">
    <name type="scientific">Armillaria tabescens</name>
    <name type="common">Ringless honey mushroom</name>
    <name type="synonym">Agaricus tabescens</name>
    <dbReference type="NCBI Taxonomy" id="1929756"/>
    <lineage>
        <taxon>Eukaryota</taxon>
        <taxon>Fungi</taxon>
        <taxon>Dikarya</taxon>
        <taxon>Basidiomycota</taxon>
        <taxon>Agaricomycotina</taxon>
        <taxon>Agaricomycetes</taxon>
        <taxon>Agaricomycetidae</taxon>
        <taxon>Agaricales</taxon>
        <taxon>Marasmiineae</taxon>
        <taxon>Physalacriaceae</taxon>
        <taxon>Desarmillaria</taxon>
    </lineage>
</organism>
<protein>
    <submittedName>
        <fullName evidence="2">Uncharacterized protein</fullName>
    </submittedName>
</protein>
<dbReference type="RefSeq" id="XP_060325545.1">
    <property type="nucleotide sequence ID" value="XM_060467996.1"/>
</dbReference>
<sequence>MHVFQFIPLYLIATVHAKLVNVTLDDRSTGLVYSPLNSWADGADCQPCSAKPDINNLVNGTWHDATYYPGKNQPQNVSLSFSGELAIYVQCILAKNSTSPPINGHADMRFYIDDVLVGQFGRDIPNDSAESFEYHVPVYRNTSINAGLHSFQLQNGINGGEQSLILLDAIIYT</sequence>
<evidence type="ECO:0000313" key="3">
    <source>
        <dbReference type="Proteomes" id="UP001175211"/>
    </source>
</evidence>